<dbReference type="PANTHER" id="PTHR12002">
    <property type="entry name" value="CLAUDIN"/>
    <property type="match status" value="1"/>
</dbReference>
<keyword evidence="5" id="KW-1003">Cell membrane</keyword>
<evidence type="ECO:0000313" key="12">
    <source>
        <dbReference type="Proteomes" id="UP000812440"/>
    </source>
</evidence>
<feature type="transmembrane region" description="Helical" evidence="10">
    <location>
        <begin position="117"/>
        <end position="142"/>
    </location>
</feature>
<evidence type="ECO:0000256" key="6">
    <source>
        <dbReference type="ARBA" id="ARBA00022692"/>
    </source>
</evidence>
<accession>A0A8T2K7N4</accession>
<dbReference type="InterPro" id="IPR004031">
    <property type="entry name" value="PMP22/EMP/MP20/Claudin"/>
</dbReference>
<keyword evidence="9 10" id="KW-0472">Membrane</keyword>
<comment type="caution">
    <text evidence="11">The sequence shown here is derived from an EMBL/GenBank/DDBJ whole genome shotgun (WGS) entry which is preliminary data.</text>
</comment>
<evidence type="ECO:0000256" key="3">
    <source>
        <dbReference type="ARBA" id="ARBA00008295"/>
    </source>
</evidence>
<dbReference type="PRINTS" id="PR01077">
    <property type="entry name" value="CLAUDIN"/>
</dbReference>
<gene>
    <name evidence="11" type="ORF">GDO86_002989</name>
</gene>
<proteinExistence type="inferred from homology"/>
<dbReference type="GO" id="GO:0005923">
    <property type="term" value="C:bicellular tight junction"/>
    <property type="evidence" value="ECO:0007669"/>
    <property type="project" value="UniProtKB-SubCell"/>
</dbReference>
<dbReference type="OrthoDB" id="8612291at2759"/>
<keyword evidence="12" id="KW-1185">Reference proteome</keyword>
<sequence length="210" mass="23200">MNSKRCFTELAALSLTLIGHIFCLVSLFIPYWLTLPSGMLVNEGYRLGLWQTCVIQDVGLSVCHGHQTLLGLPLHILLGRVLVCLSVICGAFGFLISAPALSCVKCLDEHEQYVRRIFIVIGGTLFILAGALTICFVSYFAYDVFIKFWDPSIPKDTPRFEFGISMFLGWVGGLLLLLGGGVLLVSQFWSSRNKTPLRCSNPTSFTIKSV</sequence>
<evidence type="ECO:0000256" key="2">
    <source>
        <dbReference type="ARBA" id="ARBA00004651"/>
    </source>
</evidence>
<protein>
    <recommendedName>
        <fullName evidence="13">Claudin</fullName>
    </recommendedName>
</protein>
<keyword evidence="8 10" id="KW-1133">Transmembrane helix</keyword>
<keyword evidence="7" id="KW-0965">Cell junction</keyword>
<evidence type="ECO:0000256" key="5">
    <source>
        <dbReference type="ARBA" id="ARBA00022475"/>
    </source>
</evidence>
<comment type="subcellular location">
    <subcellularLocation>
        <location evidence="1">Cell junction</location>
        <location evidence="1">Tight junction</location>
    </subcellularLocation>
    <subcellularLocation>
        <location evidence="2">Cell membrane</location>
        <topology evidence="2">Multi-pass membrane protein</topology>
    </subcellularLocation>
</comment>
<evidence type="ECO:0000256" key="8">
    <source>
        <dbReference type="ARBA" id="ARBA00022989"/>
    </source>
</evidence>
<reference evidence="11" key="1">
    <citation type="thesis" date="2020" institute="ProQuest LLC" country="789 East Eisenhower Parkway, Ann Arbor, MI, USA">
        <title>Comparative Genomics and Chromosome Evolution.</title>
        <authorList>
            <person name="Mudd A.B."/>
        </authorList>
    </citation>
    <scope>NUCLEOTIDE SEQUENCE</scope>
    <source>
        <strain evidence="11">Female2</strain>
        <tissue evidence="11">Blood</tissue>
    </source>
</reference>
<feature type="transmembrane region" description="Helical" evidence="10">
    <location>
        <begin position="77"/>
        <end position="96"/>
    </location>
</feature>
<evidence type="ECO:0000256" key="9">
    <source>
        <dbReference type="ARBA" id="ARBA00023136"/>
    </source>
</evidence>
<evidence type="ECO:0008006" key="13">
    <source>
        <dbReference type="Google" id="ProtNLM"/>
    </source>
</evidence>
<dbReference type="EMBL" id="JAACNH010000002">
    <property type="protein sequence ID" value="KAG8450546.1"/>
    <property type="molecule type" value="Genomic_DNA"/>
</dbReference>
<evidence type="ECO:0000256" key="7">
    <source>
        <dbReference type="ARBA" id="ARBA00022949"/>
    </source>
</evidence>
<comment type="similarity">
    <text evidence="3">Belongs to the claudin family.</text>
</comment>
<dbReference type="AlphaFoldDB" id="A0A8T2K7N4"/>
<dbReference type="GO" id="GO:0005886">
    <property type="term" value="C:plasma membrane"/>
    <property type="evidence" value="ECO:0007669"/>
    <property type="project" value="UniProtKB-SubCell"/>
</dbReference>
<name>A0A8T2K7N4_9PIPI</name>
<evidence type="ECO:0000256" key="1">
    <source>
        <dbReference type="ARBA" id="ARBA00004435"/>
    </source>
</evidence>
<organism evidence="11 12">
    <name type="scientific">Hymenochirus boettgeri</name>
    <name type="common">Congo dwarf clawed frog</name>
    <dbReference type="NCBI Taxonomy" id="247094"/>
    <lineage>
        <taxon>Eukaryota</taxon>
        <taxon>Metazoa</taxon>
        <taxon>Chordata</taxon>
        <taxon>Craniata</taxon>
        <taxon>Vertebrata</taxon>
        <taxon>Euteleostomi</taxon>
        <taxon>Amphibia</taxon>
        <taxon>Batrachia</taxon>
        <taxon>Anura</taxon>
        <taxon>Pipoidea</taxon>
        <taxon>Pipidae</taxon>
        <taxon>Pipinae</taxon>
        <taxon>Hymenochirus</taxon>
    </lineage>
</organism>
<dbReference type="Proteomes" id="UP000812440">
    <property type="component" value="Chromosome 2"/>
</dbReference>
<evidence type="ECO:0000256" key="10">
    <source>
        <dbReference type="SAM" id="Phobius"/>
    </source>
</evidence>
<feature type="transmembrane region" description="Helical" evidence="10">
    <location>
        <begin position="162"/>
        <end position="185"/>
    </location>
</feature>
<dbReference type="Gene3D" id="1.20.140.150">
    <property type="match status" value="1"/>
</dbReference>
<feature type="transmembrane region" description="Helical" evidence="10">
    <location>
        <begin position="12"/>
        <end position="33"/>
    </location>
</feature>
<evidence type="ECO:0000313" key="11">
    <source>
        <dbReference type="EMBL" id="KAG8450546.1"/>
    </source>
</evidence>
<dbReference type="GO" id="GO:0005198">
    <property type="term" value="F:structural molecule activity"/>
    <property type="evidence" value="ECO:0007669"/>
    <property type="project" value="InterPro"/>
</dbReference>
<keyword evidence="4" id="KW-0796">Tight junction</keyword>
<dbReference type="InterPro" id="IPR006187">
    <property type="entry name" value="Claudin"/>
</dbReference>
<dbReference type="Pfam" id="PF00822">
    <property type="entry name" value="PMP22_Claudin"/>
    <property type="match status" value="1"/>
</dbReference>
<evidence type="ECO:0000256" key="4">
    <source>
        <dbReference type="ARBA" id="ARBA00022427"/>
    </source>
</evidence>
<keyword evidence="6 10" id="KW-0812">Transmembrane</keyword>